<comment type="caution">
    <text evidence="3">The sequence shown here is derived from an EMBL/GenBank/DDBJ whole genome shotgun (WGS) entry which is preliminary data.</text>
</comment>
<dbReference type="EMBL" id="MVHE01000300">
    <property type="protein sequence ID" value="ORA04534.1"/>
    <property type="molecule type" value="Genomic_DNA"/>
</dbReference>
<keyword evidence="1" id="KW-0808">Transferase</keyword>
<gene>
    <name evidence="3" type="ORF">BST12_29505</name>
</gene>
<dbReference type="Gene3D" id="3.40.47.10">
    <property type="match status" value="1"/>
</dbReference>
<accession>A0A1W9YWU5</accession>
<name>A0A1W9YWU5_MYCAN</name>
<evidence type="ECO:0000256" key="1">
    <source>
        <dbReference type="ARBA" id="ARBA00022679"/>
    </source>
</evidence>
<dbReference type="InterPro" id="IPR014030">
    <property type="entry name" value="Ketoacyl_synth_N"/>
</dbReference>
<evidence type="ECO:0000313" key="3">
    <source>
        <dbReference type="EMBL" id="ORA04534.1"/>
    </source>
</evidence>
<dbReference type="PANTHER" id="PTHR43775">
    <property type="entry name" value="FATTY ACID SYNTHASE"/>
    <property type="match status" value="1"/>
</dbReference>
<feature type="domain" description="Ketosynthase family 3 (KS3)" evidence="2">
    <location>
        <begin position="1"/>
        <end position="151"/>
    </location>
</feature>
<dbReference type="InterPro" id="IPR016039">
    <property type="entry name" value="Thiolase-like"/>
</dbReference>
<dbReference type="OrthoDB" id="9778690at2"/>
<feature type="non-terminal residue" evidence="3">
    <location>
        <position position="1"/>
    </location>
</feature>
<dbReference type="Proteomes" id="UP000192284">
    <property type="component" value="Unassembled WGS sequence"/>
</dbReference>
<dbReference type="InterPro" id="IPR050091">
    <property type="entry name" value="PKS_NRPS_Biosynth_Enz"/>
</dbReference>
<dbReference type="RefSeq" id="WP_139802100.1">
    <property type="nucleotide sequence ID" value="NZ_MVHE01000300.1"/>
</dbReference>
<dbReference type="CDD" id="cd00833">
    <property type="entry name" value="PKS"/>
    <property type="match status" value="1"/>
</dbReference>
<reference evidence="3 4" key="1">
    <citation type="submission" date="2017-02" db="EMBL/GenBank/DDBJ databases">
        <title>The new phylogeny of genus Mycobacterium.</title>
        <authorList>
            <person name="Tortoli E."/>
            <person name="Trovato A."/>
            <person name="Cirillo D.M."/>
        </authorList>
    </citation>
    <scope>NUCLEOTIDE SEQUENCE [LARGE SCALE GENOMIC DNA]</scope>
    <source>
        <strain evidence="3 4">DSM 45057</strain>
    </source>
</reference>
<dbReference type="SMART" id="SM00825">
    <property type="entry name" value="PKS_KS"/>
    <property type="match status" value="1"/>
</dbReference>
<evidence type="ECO:0000313" key="4">
    <source>
        <dbReference type="Proteomes" id="UP000192284"/>
    </source>
</evidence>
<dbReference type="AlphaFoldDB" id="A0A1W9YWU5"/>
<sequence>FPGGVDGPEGLWEVVVEGRDVISEFPGDRGWDVEGLYDPDPDRVGASYTRWGGFVEGVADFDAGFFGISPREALAMDPQQRVLLETAWETFESAGIDPGSVRGSDIGVFVGATLSLYGAGGAADAGVEGYLLTGTEASVVSGRIAYVFGLG</sequence>
<protein>
    <recommendedName>
        <fullName evidence="2">Ketosynthase family 3 (KS3) domain-containing protein</fullName>
    </recommendedName>
</protein>
<feature type="non-terminal residue" evidence="3">
    <location>
        <position position="151"/>
    </location>
</feature>
<dbReference type="PANTHER" id="PTHR43775:SF51">
    <property type="entry name" value="INACTIVE PHENOLPHTHIOCEROL SYNTHESIS POLYKETIDE SYNTHASE TYPE I PKS1-RELATED"/>
    <property type="match status" value="1"/>
</dbReference>
<dbReference type="Pfam" id="PF00109">
    <property type="entry name" value="ketoacyl-synt"/>
    <property type="match status" value="1"/>
</dbReference>
<dbReference type="GO" id="GO:0004312">
    <property type="term" value="F:fatty acid synthase activity"/>
    <property type="evidence" value="ECO:0007669"/>
    <property type="project" value="TreeGrafter"/>
</dbReference>
<dbReference type="SUPFAM" id="SSF53901">
    <property type="entry name" value="Thiolase-like"/>
    <property type="match status" value="1"/>
</dbReference>
<dbReference type="PROSITE" id="PS52004">
    <property type="entry name" value="KS3_2"/>
    <property type="match status" value="1"/>
</dbReference>
<dbReference type="GO" id="GO:0006633">
    <property type="term" value="P:fatty acid biosynthetic process"/>
    <property type="evidence" value="ECO:0007669"/>
    <property type="project" value="TreeGrafter"/>
</dbReference>
<proteinExistence type="predicted"/>
<evidence type="ECO:0000259" key="2">
    <source>
        <dbReference type="PROSITE" id="PS52004"/>
    </source>
</evidence>
<organism evidence="3 4">
    <name type="scientific">Mycobacterium angelicum</name>
    <dbReference type="NCBI Taxonomy" id="470074"/>
    <lineage>
        <taxon>Bacteria</taxon>
        <taxon>Bacillati</taxon>
        <taxon>Actinomycetota</taxon>
        <taxon>Actinomycetes</taxon>
        <taxon>Mycobacteriales</taxon>
        <taxon>Mycobacteriaceae</taxon>
        <taxon>Mycobacterium</taxon>
    </lineage>
</organism>
<keyword evidence="4" id="KW-1185">Reference proteome</keyword>
<dbReference type="InterPro" id="IPR020841">
    <property type="entry name" value="PKS_Beta-ketoAc_synthase_dom"/>
</dbReference>